<feature type="transmembrane region" description="Helical" evidence="5">
    <location>
        <begin position="100"/>
        <end position="123"/>
    </location>
</feature>
<gene>
    <name evidence="7" type="ORF">SAMN06295955_101792</name>
</gene>
<dbReference type="RefSeq" id="WP_089214619.1">
    <property type="nucleotide sequence ID" value="NZ_FZPA01000001.1"/>
</dbReference>
<evidence type="ECO:0000256" key="2">
    <source>
        <dbReference type="ARBA" id="ARBA00022692"/>
    </source>
</evidence>
<accession>A0A239EIX0</accession>
<dbReference type="Pfam" id="PF02656">
    <property type="entry name" value="DUF202"/>
    <property type="match status" value="1"/>
</dbReference>
<evidence type="ECO:0000256" key="1">
    <source>
        <dbReference type="ARBA" id="ARBA00004127"/>
    </source>
</evidence>
<feature type="domain" description="DUF202" evidence="6">
    <location>
        <begin position="18"/>
        <end position="90"/>
    </location>
</feature>
<evidence type="ECO:0000259" key="6">
    <source>
        <dbReference type="Pfam" id="PF02656"/>
    </source>
</evidence>
<protein>
    <submittedName>
        <fullName evidence="7">Putative membrane protein</fullName>
    </submittedName>
</protein>
<dbReference type="AlphaFoldDB" id="A0A239EIX0"/>
<dbReference type="SUPFAM" id="SSF103473">
    <property type="entry name" value="MFS general substrate transporter"/>
    <property type="match status" value="1"/>
</dbReference>
<comment type="subcellular location">
    <subcellularLocation>
        <location evidence="1">Endomembrane system</location>
        <topology evidence="1">Multi-pass membrane protein</topology>
    </subcellularLocation>
</comment>
<evidence type="ECO:0000256" key="5">
    <source>
        <dbReference type="SAM" id="Phobius"/>
    </source>
</evidence>
<evidence type="ECO:0000256" key="4">
    <source>
        <dbReference type="ARBA" id="ARBA00023136"/>
    </source>
</evidence>
<dbReference type="InterPro" id="IPR003807">
    <property type="entry name" value="DUF202"/>
</dbReference>
<proteinExistence type="predicted"/>
<dbReference type="EMBL" id="FZPA01000001">
    <property type="protein sequence ID" value="SNS44341.1"/>
    <property type="molecule type" value="Genomic_DNA"/>
</dbReference>
<evidence type="ECO:0000313" key="7">
    <source>
        <dbReference type="EMBL" id="SNS44341.1"/>
    </source>
</evidence>
<dbReference type="InterPro" id="IPR036259">
    <property type="entry name" value="MFS_trans_sf"/>
</dbReference>
<reference evidence="7 8" key="1">
    <citation type="submission" date="2017-06" db="EMBL/GenBank/DDBJ databases">
        <authorList>
            <person name="Kim H.J."/>
            <person name="Triplett B.A."/>
        </authorList>
    </citation>
    <scope>NUCLEOTIDE SEQUENCE [LARGE SCALE GENOMIC DNA]</scope>
    <source>
        <strain evidence="7 8">DS15</strain>
    </source>
</reference>
<feature type="transmembrane region" description="Helical" evidence="5">
    <location>
        <begin position="68"/>
        <end position="88"/>
    </location>
</feature>
<name>A0A239EIX0_9SPHN</name>
<dbReference type="OrthoDB" id="582337at2"/>
<evidence type="ECO:0000256" key="3">
    <source>
        <dbReference type="ARBA" id="ARBA00022989"/>
    </source>
</evidence>
<keyword evidence="3 5" id="KW-1133">Transmembrane helix</keyword>
<dbReference type="GO" id="GO:0012505">
    <property type="term" value="C:endomembrane system"/>
    <property type="evidence" value="ECO:0007669"/>
    <property type="project" value="UniProtKB-SubCell"/>
</dbReference>
<sequence>MAEIERKPARPKDLGELRTVMAADRTLMAWIRTALSMFSFGFTIYKVLESMADAGTIQNSQSPQTVGLVLAGMGVGSILLGTIGYWLTLRDLEQAGKFRLGRPVLLMAAFMSVIGVLLFAGIATRAI</sequence>
<feature type="transmembrane region" description="Helical" evidence="5">
    <location>
        <begin position="27"/>
        <end position="48"/>
    </location>
</feature>
<dbReference type="Proteomes" id="UP000198339">
    <property type="component" value="Unassembled WGS sequence"/>
</dbReference>
<evidence type="ECO:0000313" key="8">
    <source>
        <dbReference type="Proteomes" id="UP000198339"/>
    </source>
</evidence>
<organism evidence="7 8">
    <name type="scientific">Sphingopyxis indica</name>
    <dbReference type="NCBI Taxonomy" id="436663"/>
    <lineage>
        <taxon>Bacteria</taxon>
        <taxon>Pseudomonadati</taxon>
        <taxon>Pseudomonadota</taxon>
        <taxon>Alphaproteobacteria</taxon>
        <taxon>Sphingomonadales</taxon>
        <taxon>Sphingomonadaceae</taxon>
        <taxon>Sphingopyxis</taxon>
    </lineage>
</organism>
<keyword evidence="4 5" id="KW-0472">Membrane</keyword>
<keyword evidence="2 5" id="KW-0812">Transmembrane</keyword>
<keyword evidence="8" id="KW-1185">Reference proteome</keyword>